<feature type="modified residue" description="4-aspartylphosphate" evidence="6">
    <location>
        <position position="51"/>
    </location>
</feature>
<dbReference type="Gene3D" id="1.10.10.10">
    <property type="entry name" value="Winged helix-like DNA-binding domain superfamily/Winged helix DNA-binding domain"/>
    <property type="match status" value="1"/>
</dbReference>
<dbReference type="Gene3D" id="3.40.50.2300">
    <property type="match status" value="1"/>
</dbReference>
<dbReference type="SMART" id="SM00862">
    <property type="entry name" value="Trans_reg_C"/>
    <property type="match status" value="1"/>
</dbReference>
<keyword evidence="1 6" id="KW-0597">Phosphoprotein</keyword>
<evidence type="ECO:0000313" key="11">
    <source>
        <dbReference type="Proteomes" id="UP000433309"/>
    </source>
</evidence>
<feature type="domain" description="OmpR/PhoB-type" evidence="9">
    <location>
        <begin position="125"/>
        <end position="223"/>
    </location>
</feature>
<comment type="caution">
    <text evidence="10">The sequence shown here is derived from an EMBL/GenBank/DDBJ whole genome shotgun (WGS) entry which is preliminary data.</text>
</comment>
<evidence type="ECO:0000256" key="5">
    <source>
        <dbReference type="ARBA" id="ARBA00023163"/>
    </source>
</evidence>
<dbReference type="FunFam" id="1.10.10.10:FF:000005">
    <property type="entry name" value="Two-component system response regulator"/>
    <property type="match status" value="1"/>
</dbReference>
<dbReference type="GO" id="GO:0005829">
    <property type="term" value="C:cytosol"/>
    <property type="evidence" value="ECO:0007669"/>
    <property type="project" value="TreeGrafter"/>
</dbReference>
<dbReference type="Pfam" id="PF00072">
    <property type="entry name" value="Response_reg"/>
    <property type="match status" value="1"/>
</dbReference>
<protein>
    <submittedName>
        <fullName evidence="10">Response regulator</fullName>
    </submittedName>
</protein>
<proteinExistence type="predicted"/>
<dbReference type="GO" id="GO:0000156">
    <property type="term" value="F:phosphorelay response regulator activity"/>
    <property type="evidence" value="ECO:0007669"/>
    <property type="project" value="TreeGrafter"/>
</dbReference>
<dbReference type="AlphaFoldDB" id="A0A6I2KVD6"/>
<feature type="DNA-binding region" description="OmpR/PhoB-type" evidence="7">
    <location>
        <begin position="125"/>
        <end position="223"/>
    </location>
</feature>
<keyword evidence="2" id="KW-0902">Two-component regulatory system</keyword>
<keyword evidence="5" id="KW-0804">Transcription</keyword>
<evidence type="ECO:0000256" key="7">
    <source>
        <dbReference type="PROSITE-ProRule" id="PRU01091"/>
    </source>
</evidence>
<dbReference type="EMBL" id="WKJK01000003">
    <property type="protein sequence ID" value="MRW89898.1"/>
    <property type="molecule type" value="Genomic_DNA"/>
</dbReference>
<dbReference type="PROSITE" id="PS50110">
    <property type="entry name" value="RESPONSE_REGULATORY"/>
    <property type="match status" value="1"/>
</dbReference>
<keyword evidence="11" id="KW-1185">Reference proteome</keyword>
<evidence type="ECO:0000256" key="6">
    <source>
        <dbReference type="PROSITE-ProRule" id="PRU00169"/>
    </source>
</evidence>
<evidence type="ECO:0000259" key="9">
    <source>
        <dbReference type="PROSITE" id="PS51755"/>
    </source>
</evidence>
<dbReference type="InterPro" id="IPR001867">
    <property type="entry name" value="OmpR/PhoB-type_DNA-bd"/>
</dbReference>
<dbReference type="GO" id="GO:0032993">
    <property type="term" value="C:protein-DNA complex"/>
    <property type="evidence" value="ECO:0007669"/>
    <property type="project" value="TreeGrafter"/>
</dbReference>
<accession>A0A6I2KVD6</accession>
<organism evidence="10 11">
    <name type="scientific">Duganella guangzhouensis</name>
    <dbReference type="NCBI Taxonomy" id="2666084"/>
    <lineage>
        <taxon>Bacteria</taxon>
        <taxon>Pseudomonadati</taxon>
        <taxon>Pseudomonadota</taxon>
        <taxon>Betaproteobacteria</taxon>
        <taxon>Burkholderiales</taxon>
        <taxon>Oxalobacteraceae</taxon>
        <taxon>Telluria group</taxon>
        <taxon>Duganella</taxon>
    </lineage>
</organism>
<evidence type="ECO:0000256" key="3">
    <source>
        <dbReference type="ARBA" id="ARBA00023015"/>
    </source>
</evidence>
<dbReference type="PANTHER" id="PTHR48111:SF76">
    <property type="entry name" value="TWO-COMPONENT RESPONSE REGULATOR"/>
    <property type="match status" value="1"/>
</dbReference>
<dbReference type="InterPro" id="IPR011006">
    <property type="entry name" value="CheY-like_superfamily"/>
</dbReference>
<name>A0A6I2KVD6_9BURK</name>
<sequence>MRLLLIEDDVRSAQYLMRGLAESGHVADHIADSRTGLAMAGEGIYDVVVVDRRMPGLDGVELVSALRRRDPGIPVLMISALSSTQQRVEGLKAGADDYLVKPYAFAEILARIEALARRNDEGRRQTVLQVADLKLDVAARSAVRGARDLRLQARELALLEQLMRRPGQVVTRAMLLEAVWNYDFDPKGNIVDMHMHRLRGKVDHDTEAALIHTVAGAGYCIRALATDGE</sequence>
<evidence type="ECO:0000313" key="10">
    <source>
        <dbReference type="EMBL" id="MRW89898.1"/>
    </source>
</evidence>
<reference evidence="10 11" key="1">
    <citation type="submission" date="2019-11" db="EMBL/GenBank/DDBJ databases">
        <title>Novel species isolated from a subtropical stream in China.</title>
        <authorList>
            <person name="Lu H."/>
        </authorList>
    </citation>
    <scope>NUCLEOTIDE SEQUENCE [LARGE SCALE GENOMIC DNA]</scope>
    <source>
        <strain evidence="10 11">FT80W</strain>
    </source>
</reference>
<keyword evidence="3" id="KW-0805">Transcription regulation</keyword>
<dbReference type="PROSITE" id="PS51755">
    <property type="entry name" value="OMPR_PHOB"/>
    <property type="match status" value="1"/>
</dbReference>
<dbReference type="Proteomes" id="UP000433309">
    <property type="component" value="Unassembled WGS sequence"/>
</dbReference>
<evidence type="ECO:0000256" key="4">
    <source>
        <dbReference type="ARBA" id="ARBA00023125"/>
    </source>
</evidence>
<dbReference type="GO" id="GO:0000976">
    <property type="term" value="F:transcription cis-regulatory region binding"/>
    <property type="evidence" value="ECO:0007669"/>
    <property type="project" value="TreeGrafter"/>
</dbReference>
<dbReference type="SMART" id="SM00448">
    <property type="entry name" value="REC"/>
    <property type="match status" value="1"/>
</dbReference>
<keyword evidence="4 7" id="KW-0238">DNA-binding</keyword>
<evidence type="ECO:0000259" key="8">
    <source>
        <dbReference type="PROSITE" id="PS50110"/>
    </source>
</evidence>
<dbReference type="PANTHER" id="PTHR48111">
    <property type="entry name" value="REGULATOR OF RPOS"/>
    <property type="match status" value="1"/>
</dbReference>
<dbReference type="CDD" id="cd00383">
    <property type="entry name" value="trans_reg_C"/>
    <property type="match status" value="1"/>
</dbReference>
<gene>
    <name evidence="10" type="ORF">GJ699_07880</name>
</gene>
<dbReference type="GO" id="GO:0006355">
    <property type="term" value="P:regulation of DNA-templated transcription"/>
    <property type="evidence" value="ECO:0007669"/>
    <property type="project" value="InterPro"/>
</dbReference>
<evidence type="ECO:0000256" key="1">
    <source>
        <dbReference type="ARBA" id="ARBA00022553"/>
    </source>
</evidence>
<dbReference type="InterPro" id="IPR036388">
    <property type="entry name" value="WH-like_DNA-bd_sf"/>
</dbReference>
<feature type="domain" description="Response regulatory" evidence="8">
    <location>
        <begin position="2"/>
        <end position="116"/>
    </location>
</feature>
<dbReference type="Pfam" id="PF00486">
    <property type="entry name" value="Trans_reg_C"/>
    <property type="match status" value="1"/>
</dbReference>
<dbReference type="InterPro" id="IPR039420">
    <property type="entry name" value="WalR-like"/>
</dbReference>
<dbReference type="InterPro" id="IPR001789">
    <property type="entry name" value="Sig_transdc_resp-reg_receiver"/>
</dbReference>
<evidence type="ECO:0000256" key="2">
    <source>
        <dbReference type="ARBA" id="ARBA00023012"/>
    </source>
</evidence>
<dbReference type="SUPFAM" id="SSF52172">
    <property type="entry name" value="CheY-like"/>
    <property type="match status" value="1"/>
</dbReference>